<accession>A0A0F9QI23</accession>
<dbReference type="AlphaFoldDB" id="A0A0F9QI23"/>
<proteinExistence type="predicted"/>
<protein>
    <submittedName>
        <fullName evidence="1">Uncharacterized protein</fullName>
    </submittedName>
</protein>
<name>A0A0F9QI23_9ZZZZ</name>
<feature type="non-terminal residue" evidence="1">
    <location>
        <position position="1"/>
    </location>
</feature>
<sequence>RHEAKVLRNVAEADMRRYAGLVMYQEDIILARSSEMADLVLLQGVKNFEFHQLCKKIRRARPVTTKPKRTRG</sequence>
<evidence type="ECO:0000313" key="1">
    <source>
        <dbReference type="EMBL" id="KKN12766.1"/>
    </source>
</evidence>
<organism evidence="1">
    <name type="scientific">marine sediment metagenome</name>
    <dbReference type="NCBI Taxonomy" id="412755"/>
    <lineage>
        <taxon>unclassified sequences</taxon>
        <taxon>metagenomes</taxon>
        <taxon>ecological metagenomes</taxon>
    </lineage>
</organism>
<gene>
    <name evidence="1" type="ORF">LCGC14_1013050</name>
</gene>
<comment type="caution">
    <text evidence="1">The sequence shown here is derived from an EMBL/GenBank/DDBJ whole genome shotgun (WGS) entry which is preliminary data.</text>
</comment>
<dbReference type="EMBL" id="LAZR01003994">
    <property type="protein sequence ID" value="KKN12766.1"/>
    <property type="molecule type" value="Genomic_DNA"/>
</dbReference>
<reference evidence="1" key="1">
    <citation type="journal article" date="2015" name="Nature">
        <title>Complex archaea that bridge the gap between prokaryotes and eukaryotes.</title>
        <authorList>
            <person name="Spang A."/>
            <person name="Saw J.H."/>
            <person name="Jorgensen S.L."/>
            <person name="Zaremba-Niedzwiedzka K."/>
            <person name="Martijn J."/>
            <person name="Lind A.E."/>
            <person name="van Eijk R."/>
            <person name="Schleper C."/>
            <person name="Guy L."/>
            <person name="Ettema T.J."/>
        </authorList>
    </citation>
    <scope>NUCLEOTIDE SEQUENCE</scope>
</reference>